<comment type="caution">
    <text evidence="1">The sequence shown here is derived from an EMBL/GenBank/DDBJ whole genome shotgun (WGS) entry which is preliminary data.</text>
</comment>
<name>A0AAD9MFK6_9PEZI</name>
<dbReference type="AlphaFoldDB" id="A0AAD9MFK6"/>
<keyword evidence="2" id="KW-1185">Reference proteome</keyword>
<protein>
    <submittedName>
        <fullName evidence="1">Uncharacterized protein</fullName>
    </submittedName>
</protein>
<dbReference type="Proteomes" id="UP001217918">
    <property type="component" value="Unassembled WGS sequence"/>
</dbReference>
<organism evidence="1 2">
    <name type="scientific">Phyllachora maydis</name>
    <dbReference type="NCBI Taxonomy" id="1825666"/>
    <lineage>
        <taxon>Eukaryota</taxon>
        <taxon>Fungi</taxon>
        <taxon>Dikarya</taxon>
        <taxon>Ascomycota</taxon>
        <taxon>Pezizomycotina</taxon>
        <taxon>Sordariomycetes</taxon>
        <taxon>Sordariomycetidae</taxon>
        <taxon>Phyllachorales</taxon>
        <taxon>Phyllachoraceae</taxon>
        <taxon>Phyllachora</taxon>
    </lineage>
</organism>
<proteinExistence type="predicted"/>
<accession>A0AAD9MFK6</accession>
<reference evidence="1" key="1">
    <citation type="journal article" date="2023" name="Mol. Plant Microbe Interact.">
        <title>Elucidating the Obligate Nature and Biological Capacity of an Invasive Fungal Corn Pathogen.</title>
        <authorList>
            <person name="MacCready J.S."/>
            <person name="Roggenkamp E.M."/>
            <person name="Gdanetz K."/>
            <person name="Chilvers M.I."/>
        </authorList>
    </citation>
    <scope>NUCLEOTIDE SEQUENCE</scope>
    <source>
        <strain evidence="1">PM02</strain>
    </source>
</reference>
<dbReference type="EMBL" id="JAQQPM010000004">
    <property type="protein sequence ID" value="KAK2071071.1"/>
    <property type="molecule type" value="Genomic_DNA"/>
</dbReference>
<gene>
    <name evidence="1" type="ORF">P8C59_005524</name>
</gene>
<evidence type="ECO:0000313" key="1">
    <source>
        <dbReference type="EMBL" id="KAK2071071.1"/>
    </source>
</evidence>
<evidence type="ECO:0000313" key="2">
    <source>
        <dbReference type="Proteomes" id="UP001217918"/>
    </source>
</evidence>
<sequence length="98" mass="10632">MDKMAILAAITTEPSISLHQRPDLLPNLWPSEVRPQQGNLLNGASFFVVLRTYFAASVAVKSMARLGGKHDQLAVLDDLEHGVHTASKEEGRSALPAQ</sequence>